<dbReference type="Proteomes" id="UP001303473">
    <property type="component" value="Unassembled WGS sequence"/>
</dbReference>
<dbReference type="AlphaFoldDB" id="A0AAN6S1L4"/>
<keyword evidence="4" id="KW-1185">Reference proteome</keyword>
<sequence>MSYFQPTARPTSTRCSSCSSTTSPVPFSSSSTVSETILDTIVVGGGAYSEEYTPTPPSSPPPLPLEPEPEHAELETEMKNTGEHDIEEEEKEDGGYNSDSDERQKQAAAGKRMQQPKKKKRQKKEMMQMTLNVSRTTDPGFTLCKDCGILYNHLNQKDRQEHSRRHAAWVRRNNKTQT</sequence>
<feature type="compositionally biased region" description="Low complexity" evidence="1">
    <location>
        <begin position="1"/>
        <end position="34"/>
    </location>
</feature>
<dbReference type="EMBL" id="MU853862">
    <property type="protein sequence ID" value="KAK3937159.1"/>
    <property type="molecule type" value="Genomic_DNA"/>
</dbReference>
<evidence type="ECO:0000313" key="3">
    <source>
        <dbReference type="EMBL" id="KAK3937159.1"/>
    </source>
</evidence>
<name>A0AAN6S1L4_9PEZI</name>
<dbReference type="InterPro" id="IPR028005">
    <property type="entry name" value="AcTrfase_ESCO_Znf_dom"/>
</dbReference>
<protein>
    <recommendedName>
        <fullName evidence="2">N-acetyltransferase ESCO zinc-finger domain-containing protein</fullName>
    </recommendedName>
</protein>
<accession>A0AAN6S1L4</accession>
<proteinExistence type="predicted"/>
<evidence type="ECO:0000256" key="1">
    <source>
        <dbReference type="SAM" id="MobiDB-lite"/>
    </source>
</evidence>
<feature type="region of interest" description="Disordered" evidence="1">
    <location>
        <begin position="1"/>
        <end position="126"/>
    </location>
</feature>
<feature type="compositionally biased region" description="Basic residues" evidence="1">
    <location>
        <begin position="114"/>
        <end position="123"/>
    </location>
</feature>
<dbReference type="Pfam" id="PF13878">
    <property type="entry name" value="zf-C2H2_3"/>
    <property type="match status" value="1"/>
</dbReference>
<feature type="domain" description="N-acetyltransferase ESCO zinc-finger" evidence="2">
    <location>
        <begin position="128"/>
        <end position="167"/>
    </location>
</feature>
<comment type="caution">
    <text evidence="3">The sequence shown here is derived from an EMBL/GenBank/DDBJ whole genome shotgun (WGS) entry which is preliminary data.</text>
</comment>
<feature type="compositionally biased region" description="Basic residues" evidence="1">
    <location>
        <begin position="162"/>
        <end position="178"/>
    </location>
</feature>
<reference evidence="4" key="1">
    <citation type="journal article" date="2023" name="Mol. Phylogenet. Evol.">
        <title>Genome-scale phylogeny and comparative genomics of the fungal order Sordariales.</title>
        <authorList>
            <person name="Hensen N."/>
            <person name="Bonometti L."/>
            <person name="Westerberg I."/>
            <person name="Brannstrom I.O."/>
            <person name="Guillou S."/>
            <person name="Cros-Aarteil S."/>
            <person name="Calhoun S."/>
            <person name="Haridas S."/>
            <person name="Kuo A."/>
            <person name="Mondo S."/>
            <person name="Pangilinan J."/>
            <person name="Riley R."/>
            <person name="LaButti K."/>
            <person name="Andreopoulos B."/>
            <person name="Lipzen A."/>
            <person name="Chen C."/>
            <person name="Yan M."/>
            <person name="Daum C."/>
            <person name="Ng V."/>
            <person name="Clum A."/>
            <person name="Steindorff A."/>
            <person name="Ohm R.A."/>
            <person name="Martin F."/>
            <person name="Silar P."/>
            <person name="Natvig D.O."/>
            <person name="Lalanne C."/>
            <person name="Gautier V."/>
            <person name="Ament-Velasquez S.L."/>
            <person name="Kruys A."/>
            <person name="Hutchinson M.I."/>
            <person name="Powell A.J."/>
            <person name="Barry K."/>
            <person name="Miller A.N."/>
            <person name="Grigoriev I.V."/>
            <person name="Debuchy R."/>
            <person name="Gladieux P."/>
            <person name="Hiltunen Thoren M."/>
            <person name="Johannesson H."/>
        </authorList>
    </citation>
    <scope>NUCLEOTIDE SEQUENCE [LARGE SCALE GENOMIC DNA]</scope>
    <source>
        <strain evidence="4">CBS 340.73</strain>
    </source>
</reference>
<evidence type="ECO:0000313" key="4">
    <source>
        <dbReference type="Proteomes" id="UP001303473"/>
    </source>
</evidence>
<gene>
    <name evidence="3" type="ORF">QBC46DRAFT_393410</name>
</gene>
<organism evidence="3 4">
    <name type="scientific">Diplogelasinospora grovesii</name>
    <dbReference type="NCBI Taxonomy" id="303347"/>
    <lineage>
        <taxon>Eukaryota</taxon>
        <taxon>Fungi</taxon>
        <taxon>Dikarya</taxon>
        <taxon>Ascomycota</taxon>
        <taxon>Pezizomycotina</taxon>
        <taxon>Sordariomycetes</taxon>
        <taxon>Sordariomycetidae</taxon>
        <taxon>Sordariales</taxon>
        <taxon>Diplogelasinosporaceae</taxon>
        <taxon>Diplogelasinospora</taxon>
    </lineage>
</organism>
<feature type="compositionally biased region" description="Basic and acidic residues" evidence="1">
    <location>
        <begin position="68"/>
        <end position="84"/>
    </location>
</feature>
<feature type="compositionally biased region" description="Pro residues" evidence="1">
    <location>
        <begin position="54"/>
        <end position="66"/>
    </location>
</feature>
<evidence type="ECO:0000259" key="2">
    <source>
        <dbReference type="Pfam" id="PF13878"/>
    </source>
</evidence>
<feature type="region of interest" description="Disordered" evidence="1">
    <location>
        <begin position="157"/>
        <end position="178"/>
    </location>
</feature>